<accession>A0A239P5R2</accession>
<dbReference type="AlphaFoldDB" id="A0A239P5R2"/>
<keyword evidence="3" id="KW-1185">Reference proteome</keyword>
<sequence>MGKAERNRKRRQRQSGHGHPWTEVPPGAVRGGTQAAVSLAADIFEETQMPCRTAFLDDPLFGGPKAAVTAIQPDGSVLTDGEIINPGPVVLFEPIKVMMVKDTRTGTVHEARTEGVISGGFHRVPRGIMASLPAEGWNLYRTATGLMLCDTFEGIWAEGTLELDPAWVSEATSQGWVTVFFGPRLGVRIPPHTSAQSYTLQQRIAEFRQGRSEGLCAAASVKWHPVAPQETRSWVLLPAGTFGQPLPVAYMPQLNFTRLGGPEAFGFVRTPERLADIPIAVGVTAEVTPTDVDLVQPHLDDSLNFVGGYRAPGGATDLRYAAWHAAAHTHGQILVITGHQDFPAGHKIRHDTPEDVDKRVLQVMGASYAATVSVSDTPRRAPLA</sequence>
<gene>
    <name evidence="2" type="ORF">SAMN05216276_108626</name>
</gene>
<organism evidence="2 3">
    <name type="scientific">Streptosporangium subroseum</name>
    <dbReference type="NCBI Taxonomy" id="106412"/>
    <lineage>
        <taxon>Bacteria</taxon>
        <taxon>Bacillati</taxon>
        <taxon>Actinomycetota</taxon>
        <taxon>Actinomycetes</taxon>
        <taxon>Streptosporangiales</taxon>
        <taxon>Streptosporangiaceae</taxon>
        <taxon>Streptosporangium</taxon>
    </lineage>
</organism>
<evidence type="ECO:0000313" key="2">
    <source>
        <dbReference type="EMBL" id="SNT61948.1"/>
    </source>
</evidence>
<name>A0A239P5R2_9ACTN</name>
<dbReference type="OrthoDB" id="4237181at2"/>
<dbReference type="EMBL" id="FZOD01000086">
    <property type="protein sequence ID" value="SNT61948.1"/>
    <property type="molecule type" value="Genomic_DNA"/>
</dbReference>
<proteinExistence type="predicted"/>
<evidence type="ECO:0000256" key="1">
    <source>
        <dbReference type="SAM" id="MobiDB-lite"/>
    </source>
</evidence>
<feature type="compositionally biased region" description="Basic residues" evidence="1">
    <location>
        <begin position="1"/>
        <end position="16"/>
    </location>
</feature>
<feature type="region of interest" description="Disordered" evidence="1">
    <location>
        <begin position="1"/>
        <end position="29"/>
    </location>
</feature>
<dbReference type="Proteomes" id="UP000198282">
    <property type="component" value="Unassembled WGS sequence"/>
</dbReference>
<dbReference type="RefSeq" id="WP_089213222.1">
    <property type="nucleotide sequence ID" value="NZ_FZOD01000086.1"/>
</dbReference>
<protein>
    <submittedName>
        <fullName evidence="2">Uncharacterized protein</fullName>
    </submittedName>
</protein>
<evidence type="ECO:0000313" key="3">
    <source>
        <dbReference type="Proteomes" id="UP000198282"/>
    </source>
</evidence>
<reference evidence="2 3" key="1">
    <citation type="submission" date="2017-06" db="EMBL/GenBank/DDBJ databases">
        <authorList>
            <person name="Kim H.J."/>
            <person name="Triplett B.A."/>
        </authorList>
    </citation>
    <scope>NUCLEOTIDE SEQUENCE [LARGE SCALE GENOMIC DNA]</scope>
    <source>
        <strain evidence="2 3">CGMCC 4.2132</strain>
    </source>
</reference>